<organism evidence="6">
    <name type="scientific">Prosthecochloris aestuarii</name>
    <dbReference type="NCBI Taxonomy" id="1102"/>
    <lineage>
        <taxon>Bacteria</taxon>
        <taxon>Pseudomonadati</taxon>
        <taxon>Chlorobiota</taxon>
        <taxon>Chlorobiia</taxon>
        <taxon>Chlorobiales</taxon>
        <taxon>Chlorobiaceae</taxon>
        <taxon>Prosthecochloris</taxon>
    </lineage>
</organism>
<dbReference type="InterPro" id="IPR053888">
    <property type="entry name" value="MRM3-like_sub_bind"/>
</dbReference>
<evidence type="ECO:0000256" key="3">
    <source>
        <dbReference type="ARBA" id="ARBA00022679"/>
    </source>
</evidence>
<comment type="similarity">
    <text evidence="1">Belongs to the class IV-like SAM-binding methyltransferase superfamily. RNA methyltransferase TrmH family.</text>
</comment>
<dbReference type="GO" id="GO:0008173">
    <property type="term" value="F:RNA methyltransferase activity"/>
    <property type="evidence" value="ECO:0007669"/>
    <property type="project" value="InterPro"/>
</dbReference>
<proteinExistence type="inferred from homology"/>
<dbReference type="InterPro" id="IPR029026">
    <property type="entry name" value="tRNA_m1G_MTases_N"/>
</dbReference>
<dbReference type="Gene3D" id="3.40.1280.10">
    <property type="match status" value="1"/>
</dbReference>
<dbReference type="GO" id="GO:0003723">
    <property type="term" value="F:RNA binding"/>
    <property type="evidence" value="ECO:0007669"/>
    <property type="project" value="InterPro"/>
</dbReference>
<dbReference type="GO" id="GO:0032259">
    <property type="term" value="P:methylation"/>
    <property type="evidence" value="ECO:0007669"/>
    <property type="project" value="UniProtKB-KW"/>
</dbReference>
<feature type="domain" description="MRM3-like substrate binding" evidence="5">
    <location>
        <begin position="14"/>
        <end position="98"/>
    </location>
</feature>
<evidence type="ECO:0000259" key="5">
    <source>
        <dbReference type="Pfam" id="PF22435"/>
    </source>
</evidence>
<gene>
    <name evidence="6" type="ORF">ENN50_03300</name>
</gene>
<name>A0A831WUF3_PROAE</name>
<feature type="domain" description="tRNA/rRNA methyltransferase SpoU type" evidence="4">
    <location>
        <begin position="117"/>
        <end position="259"/>
    </location>
</feature>
<dbReference type="InterPro" id="IPR001537">
    <property type="entry name" value="SpoU_MeTrfase"/>
</dbReference>
<dbReference type="PANTHER" id="PTHR43191:SF2">
    <property type="entry name" value="RRNA METHYLTRANSFERASE 3, MITOCHONDRIAL"/>
    <property type="match status" value="1"/>
</dbReference>
<evidence type="ECO:0000259" key="4">
    <source>
        <dbReference type="Pfam" id="PF00588"/>
    </source>
</evidence>
<protein>
    <submittedName>
        <fullName evidence="6">RNA methyltransferase</fullName>
    </submittedName>
</protein>
<dbReference type="Proteomes" id="UP000886335">
    <property type="component" value="Unassembled WGS sequence"/>
</dbReference>
<dbReference type="PANTHER" id="PTHR43191">
    <property type="entry name" value="RRNA METHYLTRANSFERASE 3"/>
    <property type="match status" value="1"/>
</dbReference>
<comment type="caution">
    <text evidence="6">The sequence shown here is derived from an EMBL/GenBank/DDBJ whole genome shotgun (WGS) entry which is preliminary data.</text>
</comment>
<dbReference type="Pfam" id="PF00588">
    <property type="entry name" value="SpoU_methylase"/>
    <property type="match status" value="1"/>
</dbReference>
<dbReference type="InterPro" id="IPR029064">
    <property type="entry name" value="Ribosomal_eL30-like_sf"/>
</dbReference>
<dbReference type="CDD" id="cd18095">
    <property type="entry name" value="SpoU-like_rRNA-MTase"/>
    <property type="match status" value="1"/>
</dbReference>
<dbReference type="SUPFAM" id="SSF55315">
    <property type="entry name" value="L30e-like"/>
    <property type="match status" value="1"/>
</dbReference>
<dbReference type="GO" id="GO:0006396">
    <property type="term" value="P:RNA processing"/>
    <property type="evidence" value="ECO:0007669"/>
    <property type="project" value="InterPro"/>
</dbReference>
<dbReference type="SUPFAM" id="SSF75217">
    <property type="entry name" value="alpha/beta knot"/>
    <property type="match status" value="1"/>
</dbReference>
<dbReference type="InterPro" id="IPR051259">
    <property type="entry name" value="rRNA_Methyltransferase"/>
</dbReference>
<accession>A0A831WUF3</accession>
<dbReference type="AlphaFoldDB" id="A0A831WUF3"/>
<sequence length="266" mass="28464">MSPRQYSPAGRGMIRRYARLHRKKFRDRERCFLAEGLRTVNELLSSMPSDDMLVALFVVPGLAAELAHVERYRDRVCLVTADEGRQLAGTSTAQGVTAVFRYADEFPGPTPVAARSLVIALDAVQDPGNAGTILRTAAWFGASALLSGKGSVDLYNPKCVRSSAGSLYAVSHRAVLCLSDALQELKQDGYHVVTASLDGASICDIDVWPERVVLVIGNEANGVSSGVEEIADMRVRIPHAPGHQAVESLNAAVSAGILMSGIVSCR</sequence>
<keyword evidence="2 6" id="KW-0489">Methyltransferase</keyword>
<keyword evidence="3" id="KW-0808">Transferase</keyword>
<dbReference type="EMBL" id="DSBW01000077">
    <property type="protein sequence ID" value="HED30716.1"/>
    <property type="molecule type" value="Genomic_DNA"/>
</dbReference>
<dbReference type="Pfam" id="PF22435">
    <property type="entry name" value="MRM3-like_sub_bind"/>
    <property type="match status" value="1"/>
</dbReference>
<dbReference type="InterPro" id="IPR029028">
    <property type="entry name" value="Alpha/beta_knot_MTases"/>
</dbReference>
<evidence type="ECO:0000256" key="2">
    <source>
        <dbReference type="ARBA" id="ARBA00022603"/>
    </source>
</evidence>
<evidence type="ECO:0000256" key="1">
    <source>
        <dbReference type="ARBA" id="ARBA00007228"/>
    </source>
</evidence>
<evidence type="ECO:0000313" key="6">
    <source>
        <dbReference type="EMBL" id="HED30716.1"/>
    </source>
</evidence>
<dbReference type="Gene3D" id="3.30.1330.30">
    <property type="match status" value="1"/>
</dbReference>
<reference evidence="6" key="1">
    <citation type="journal article" date="2020" name="mSystems">
        <title>Genome- and Community-Level Interaction Insights into Carbon Utilization and Element Cycling Functions of Hydrothermarchaeota in Hydrothermal Sediment.</title>
        <authorList>
            <person name="Zhou Z."/>
            <person name="Liu Y."/>
            <person name="Xu W."/>
            <person name="Pan J."/>
            <person name="Luo Z.H."/>
            <person name="Li M."/>
        </authorList>
    </citation>
    <scope>NUCLEOTIDE SEQUENCE [LARGE SCALE GENOMIC DNA]</scope>
    <source>
        <strain evidence="6">SpSt-1181</strain>
    </source>
</reference>